<reference evidence="8" key="1">
    <citation type="submission" date="2017-09" db="EMBL/GenBank/DDBJ databases">
        <title>Depth-based differentiation of microbial function through sediment-hosted aquifers and enrichment of novel symbionts in the deep terrestrial subsurface.</title>
        <authorList>
            <person name="Probst A.J."/>
            <person name="Ladd B."/>
            <person name="Jarett J.K."/>
            <person name="Geller-Mcgrath D.E."/>
            <person name="Sieber C.M.K."/>
            <person name="Emerson J.B."/>
            <person name="Anantharaman K."/>
            <person name="Thomas B.C."/>
            <person name="Malmstrom R."/>
            <person name="Stieglmeier M."/>
            <person name="Klingl A."/>
            <person name="Woyke T."/>
            <person name="Ryan C.M."/>
            <person name="Banfield J.F."/>
        </authorList>
    </citation>
    <scope>NUCLEOTIDE SEQUENCE [LARGE SCALE GENOMIC DNA]</scope>
</reference>
<dbReference type="GO" id="GO:0005886">
    <property type="term" value="C:plasma membrane"/>
    <property type="evidence" value="ECO:0007669"/>
    <property type="project" value="TreeGrafter"/>
</dbReference>
<dbReference type="Gene3D" id="1.20.5.490">
    <property type="entry name" value="Single helix bin"/>
    <property type="match status" value="1"/>
</dbReference>
<organism evidence="7 8">
    <name type="scientific">Candidatus Shapirobacteria bacterium CG10_big_fil_rev_8_21_14_0_10_40_9</name>
    <dbReference type="NCBI Taxonomy" id="1974888"/>
    <lineage>
        <taxon>Bacteria</taxon>
        <taxon>Candidatus Shapironibacteriota</taxon>
    </lineage>
</organism>
<keyword evidence="3" id="KW-0133">Cell shape</keyword>
<dbReference type="PANTHER" id="PTHR34138">
    <property type="entry name" value="CELL SHAPE-DETERMINING PROTEIN MREC"/>
    <property type="match status" value="1"/>
</dbReference>
<sequence length="241" mass="26889">MRKFLIAKQQALLIFVLASLLLIIFDQLGVIRPIRGRIERILIPIEERLYSLKSKQEPQVLKEERKITDLEAQISALKKENADMRRLLGAPLPSNWQFLPAKVIGEEDGILLLDKGRSDGLTIGQVAVFENIFVGRIVSLGEQICRLETLESKNLKIQATVKNPAFEGATARGILSNSSGKLILDQVLLDESLLEGDLVLTGDLLIGKVKNVSKTSLFQKAEVEPLISYSEQENVFLVIFK</sequence>
<feature type="domain" description="Rod shape-determining protein MreC beta-barrel core" evidence="6">
    <location>
        <begin position="110"/>
        <end position="238"/>
    </location>
</feature>
<evidence type="ECO:0000256" key="3">
    <source>
        <dbReference type="ARBA" id="ARBA00022960"/>
    </source>
</evidence>
<evidence type="ECO:0000259" key="6">
    <source>
        <dbReference type="Pfam" id="PF04085"/>
    </source>
</evidence>
<comment type="similarity">
    <text evidence="1">Belongs to the MreC family.</text>
</comment>
<dbReference type="Proteomes" id="UP000231474">
    <property type="component" value="Unassembled WGS sequence"/>
</dbReference>
<dbReference type="Pfam" id="PF04085">
    <property type="entry name" value="MreC"/>
    <property type="match status" value="1"/>
</dbReference>
<evidence type="ECO:0000256" key="1">
    <source>
        <dbReference type="ARBA" id="ARBA00009369"/>
    </source>
</evidence>
<evidence type="ECO:0000313" key="7">
    <source>
        <dbReference type="EMBL" id="PJE67784.1"/>
    </source>
</evidence>
<comment type="caution">
    <text evidence="7">The sequence shown here is derived from an EMBL/GenBank/DDBJ whole genome shotgun (WGS) entry which is preliminary data.</text>
</comment>
<dbReference type="InterPro" id="IPR042175">
    <property type="entry name" value="Cell/Rod_MreC_2"/>
</dbReference>
<dbReference type="InterPro" id="IPR042177">
    <property type="entry name" value="Cell/Rod_1"/>
</dbReference>
<dbReference type="AlphaFoldDB" id="A0A2M8L4D8"/>
<gene>
    <name evidence="7" type="ORF">COU95_00475</name>
</gene>
<proteinExistence type="inferred from homology"/>
<dbReference type="EMBL" id="PFEK01000008">
    <property type="protein sequence ID" value="PJE67784.1"/>
    <property type="molecule type" value="Genomic_DNA"/>
</dbReference>
<dbReference type="Gene3D" id="2.40.10.340">
    <property type="entry name" value="Rod shape-determining protein MreC, domain 1"/>
    <property type="match status" value="1"/>
</dbReference>
<evidence type="ECO:0000256" key="4">
    <source>
        <dbReference type="ARBA" id="ARBA00032089"/>
    </source>
</evidence>
<evidence type="ECO:0000313" key="8">
    <source>
        <dbReference type="Proteomes" id="UP000231474"/>
    </source>
</evidence>
<dbReference type="Gene3D" id="2.40.10.350">
    <property type="entry name" value="Rod shape-determining protein MreC, domain 2"/>
    <property type="match status" value="1"/>
</dbReference>
<dbReference type="GO" id="GO:0008360">
    <property type="term" value="P:regulation of cell shape"/>
    <property type="evidence" value="ECO:0007669"/>
    <property type="project" value="UniProtKB-KW"/>
</dbReference>
<feature type="coiled-coil region" evidence="5">
    <location>
        <begin position="60"/>
        <end position="87"/>
    </location>
</feature>
<protein>
    <recommendedName>
        <fullName evidence="2">Cell shape-determining protein MreC</fullName>
    </recommendedName>
    <alternativeName>
        <fullName evidence="4">Cell shape protein MreC</fullName>
    </alternativeName>
</protein>
<accession>A0A2M8L4D8</accession>
<dbReference type="InterPro" id="IPR007221">
    <property type="entry name" value="MreC"/>
</dbReference>
<keyword evidence="5" id="KW-0175">Coiled coil</keyword>
<evidence type="ECO:0000256" key="2">
    <source>
        <dbReference type="ARBA" id="ARBA00013855"/>
    </source>
</evidence>
<evidence type="ECO:0000256" key="5">
    <source>
        <dbReference type="SAM" id="Coils"/>
    </source>
</evidence>
<dbReference type="PANTHER" id="PTHR34138:SF1">
    <property type="entry name" value="CELL SHAPE-DETERMINING PROTEIN MREC"/>
    <property type="match status" value="1"/>
</dbReference>
<dbReference type="InterPro" id="IPR055342">
    <property type="entry name" value="MreC_beta-barrel_core"/>
</dbReference>
<name>A0A2M8L4D8_9BACT</name>